<sequence>LNNKFNEEQEKLFLEKQEKYIKSALNQAKNTLNSFYGYPEKSEKIKIASGKGKKFNYEDLETAFGHAIFI</sequence>
<dbReference type="AlphaFoldDB" id="X1PA76"/>
<proteinExistence type="predicted"/>
<reference evidence="1" key="1">
    <citation type="journal article" date="2014" name="Front. Microbiol.">
        <title>High frequency of phylogenetically diverse reductive dehalogenase-homologous genes in deep subseafloor sedimentary metagenomes.</title>
        <authorList>
            <person name="Kawai M."/>
            <person name="Futagami T."/>
            <person name="Toyoda A."/>
            <person name="Takaki Y."/>
            <person name="Nishi S."/>
            <person name="Hori S."/>
            <person name="Arai W."/>
            <person name="Tsubouchi T."/>
            <person name="Morono Y."/>
            <person name="Uchiyama I."/>
            <person name="Ito T."/>
            <person name="Fujiyama A."/>
            <person name="Inagaki F."/>
            <person name="Takami H."/>
        </authorList>
    </citation>
    <scope>NUCLEOTIDE SEQUENCE</scope>
    <source>
        <strain evidence="1">Expedition CK06-06</strain>
    </source>
</reference>
<feature type="non-terminal residue" evidence="1">
    <location>
        <position position="1"/>
    </location>
</feature>
<organism evidence="1">
    <name type="scientific">marine sediment metagenome</name>
    <dbReference type="NCBI Taxonomy" id="412755"/>
    <lineage>
        <taxon>unclassified sequences</taxon>
        <taxon>metagenomes</taxon>
        <taxon>ecological metagenomes</taxon>
    </lineage>
</organism>
<name>X1PA76_9ZZZZ</name>
<accession>X1PA76</accession>
<comment type="caution">
    <text evidence="1">The sequence shown here is derived from an EMBL/GenBank/DDBJ whole genome shotgun (WGS) entry which is preliminary data.</text>
</comment>
<protein>
    <submittedName>
        <fullName evidence="1">Uncharacterized protein</fullName>
    </submittedName>
</protein>
<gene>
    <name evidence="1" type="ORF">S06H3_59870</name>
</gene>
<dbReference type="EMBL" id="BARV01038971">
    <property type="protein sequence ID" value="GAI52748.1"/>
    <property type="molecule type" value="Genomic_DNA"/>
</dbReference>
<evidence type="ECO:0000313" key="1">
    <source>
        <dbReference type="EMBL" id="GAI52748.1"/>
    </source>
</evidence>